<dbReference type="Proteomes" id="UP000199421">
    <property type="component" value="Unassembled WGS sequence"/>
</dbReference>
<sequence length="925" mass="105572">MFKQKIITYVAILLTISPSLLAMAGDLVQVKKLRCELLTNPESVNNRQPRLSWEIAGDKRGLKQVAYQIQVGSSPDLLTKGNADLWDSKKVETDSSVYIPYKGKQLQSRDHCYWRVKIWSNMGESAWSDVASWSVGLLNYNDWKGRWIGLDRSFPWDREDQFSRLSARYFRKEFDAKKKIKRAKVYIIGLGLYELYINGEKIGKQVLAPAPTDYTKDVKYNSFDVTDKLLTGKNAMGVILGNGRYYTMRQAYKPYKIKTFGYPKMRLNLELEYADGSKDYISTDDSWKVTADGPIRTNNEYDGEEYDATKELTGWNTVGYLDNAWLKASFVQEPGGMPRAQMNEFMQVMDTLKPKAIHRQTAEIYIIDMGQNMTGWVKLHVKGAAGTRVKLRFAESLQQDGSLFVANLRDARVTDSYTLKGGDQESWEPRFIYHGFRYVEVTGYPGKPSLNDFEGMVVYDALATTGTFSSDQPMLNAIFKNAWWGIAGNYKGMPIDCPQRNERQPWLGDRTTGAYGESFLFDNAKLYAKWLDDIQAAQMADGSIPDVAPAFWRYYSDNVTWPGTYLSVADMLYQQYGDEHAIKKHYASMKKWMDYMWDNYEEDGLVTKDKYGDWCVPPESKELIHSKDPNRQTDGVLLASATYYHLIQLMRGFADLVGNESDKQLFEEKAARLKEAFNQRFLNKSTGQYSNGTVTANLLPLYFEMVPEEHRKLVFENIVEKITHENKGHISTGVIGTQYLMRGLSNNGRPDLAFQLATNTSYPSWGYMAENGATTIWELWNGDTANPAMNSQNHVMLLGDLLIWYYENVLGIKAAKPGFKQIRMKPDFDNPLNQATGSFRSNYGLIKSSWKKEKDVLQWDIQIPGNTTALVYFPTADKGGIYENERKIEDVQGLRYVKDDNGSSVFEAGSGTYRFSVNLTMSDEL</sequence>
<dbReference type="GO" id="GO:0005975">
    <property type="term" value="P:carbohydrate metabolic process"/>
    <property type="evidence" value="ECO:0007669"/>
    <property type="project" value="InterPro"/>
</dbReference>
<dbReference type="Pfam" id="PF17390">
    <property type="entry name" value="Bac_rhamnosid_C"/>
    <property type="match status" value="1"/>
</dbReference>
<accession>A0A1H7U0Q4</accession>
<dbReference type="EMBL" id="FOAF01000005">
    <property type="protein sequence ID" value="SEL90278.1"/>
    <property type="molecule type" value="Genomic_DNA"/>
</dbReference>
<dbReference type="Pfam" id="PF17389">
    <property type="entry name" value="Bac_rhamnosid6H"/>
    <property type="match status" value="1"/>
</dbReference>
<dbReference type="InterPro" id="IPR035396">
    <property type="entry name" value="Bac_rhamnosid6H"/>
</dbReference>
<dbReference type="PIRSF" id="PIRSF010631">
    <property type="entry name" value="A-rhamnsds"/>
    <property type="match status" value="1"/>
</dbReference>
<evidence type="ECO:0000313" key="9">
    <source>
        <dbReference type="EMBL" id="SEL90278.1"/>
    </source>
</evidence>
<evidence type="ECO:0000259" key="5">
    <source>
        <dbReference type="Pfam" id="PF05592"/>
    </source>
</evidence>
<dbReference type="EC" id="3.2.1.40" evidence="2"/>
<evidence type="ECO:0000259" key="8">
    <source>
        <dbReference type="Pfam" id="PF17390"/>
    </source>
</evidence>
<dbReference type="STRING" id="407022.SAMN05661044_03677"/>
<name>A0A1H7U0Q4_OLID1</name>
<dbReference type="Pfam" id="PF05592">
    <property type="entry name" value="Bac_rhamnosid"/>
    <property type="match status" value="1"/>
</dbReference>
<dbReference type="Gene3D" id="1.50.10.10">
    <property type="match status" value="1"/>
</dbReference>
<feature type="domain" description="Alpha-L-rhamnosidase C-terminal" evidence="8">
    <location>
        <begin position="811"/>
        <end position="883"/>
    </location>
</feature>
<reference evidence="10" key="1">
    <citation type="submission" date="2016-10" db="EMBL/GenBank/DDBJ databases">
        <authorList>
            <person name="Varghese N."/>
            <person name="Submissions S."/>
        </authorList>
    </citation>
    <scope>NUCLEOTIDE SEQUENCE [LARGE SCALE GENOMIC DNA]</scope>
    <source>
        <strain evidence="10">DSM 18733</strain>
    </source>
</reference>
<comment type="catalytic activity">
    <reaction evidence="1">
        <text>Hydrolysis of terminal non-reducing alpha-L-rhamnose residues in alpha-L-rhamnosides.</text>
        <dbReference type="EC" id="3.2.1.40"/>
    </reaction>
</comment>
<dbReference type="PANTHER" id="PTHR33307">
    <property type="entry name" value="ALPHA-RHAMNOSIDASE (EUROFUNG)"/>
    <property type="match status" value="1"/>
</dbReference>
<dbReference type="RefSeq" id="WP_093327137.1">
    <property type="nucleotide sequence ID" value="NZ_FOAF01000005.1"/>
</dbReference>
<dbReference type="Gene3D" id="2.60.120.260">
    <property type="entry name" value="Galactose-binding domain-like"/>
    <property type="match status" value="2"/>
</dbReference>
<dbReference type="PANTHER" id="PTHR33307:SF6">
    <property type="entry name" value="ALPHA-RHAMNOSIDASE (EUROFUNG)-RELATED"/>
    <property type="match status" value="1"/>
</dbReference>
<gene>
    <name evidence="9" type="ORF">SAMN05661044_03677</name>
</gene>
<dbReference type="InterPro" id="IPR013783">
    <property type="entry name" value="Ig-like_fold"/>
</dbReference>
<dbReference type="Pfam" id="PF08531">
    <property type="entry name" value="Bac_rhamnosid_N"/>
    <property type="match status" value="1"/>
</dbReference>
<dbReference type="Gene3D" id="2.60.420.10">
    <property type="entry name" value="Maltose phosphorylase, domain 3"/>
    <property type="match status" value="1"/>
</dbReference>
<organism evidence="9 10">
    <name type="scientific">Olivibacter domesticus</name>
    <name type="common">Pseudosphingobacterium domesticum</name>
    <dbReference type="NCBI Taxonomy" id="407022"/>
    <lineage>
        <taxon>Bacteria</taxon>
        <taxon>Pseudomonadati</taxon>
        <taxon>Bacteroidota</taxon>
        <taxon>Sphingobacteriia</taxon>
        <taxon>Sphingobacteriales</taxon>
        <taxon>Sphingobacteriaceae</taxon>
        <taxon>Olivibacter</taxon>
    </lineage>
</organism>
<dbReference type="InterPro" id="IPR008928">
    <property type="entry name" value="6-hairpin_glycosidase_sf"/>
</dbReference>
<dbReference type="InterPro" id="IPR013737">
    <property type="entry name" value="Bac_rhamnosid_N"/>
</dbReference>
<proteinExistence type="predicted"/>
<feature type="domain" description="Alpha-L-rhamnosidase concanavalin-like" evidence="5">
    <location>
        <begin position="363"/>
        <end position="459"/>
    </location>
</feature>
<evidence type="ECO:0000256" key="2">
    <source>
        <dbReference type="ARBA" id="ARBA00012652"/>
    </source>
</evidence>
<evidence type="ECO:0000256" key="1">
    <source>
        <dbReference type="ARBA" id="ARBA00001445"/>
    </source>
</evidence>
<evidence type="ECO:0000256" key="3">
    <source>
        <dbReference type="ARBA" id="ARBA00022801"/>
    </source>
</evidence>
<evidence type="ECO:0000259" key="7">
    <source>
        <dbReference type="Pfam" id="PF17389"/>
    </source>
</evidence>
<evidence type="ECO:0000256" key="4">
    <source>
        <dbReference type="SAM" id="SignalP"/>
    </source>
</evidence>
<dbReference type="Pfam" id="PF25788">
    <property type="entry name" value="Ig_Rha78A_N"/>
    <property type="match status" value="1"/>
</dbReference>
<dbReference type="OrthoDB" id="9766741at2"/>
<dbReference type="InterPro" id="IPR008902">
    <property type="entry name" value="Rhamnosid_concanavalin"/>
</dbReference>
<keyword evidence="3" id="KW-0378">Hydrolase</keyword>
<keyword evidence="4" id="KW-0732">Signal</keyword>
<dbReference type="Gene3D" id="2.60.40.10">
    <property type="entry name" value="Immunoglobulins"/>
    <property type="match status" value="1"/>
</dbReference>
<protein>
    <recommendedName>
        <fullName evidence="2">alpha-L-rhamnosidase</fullName>
        <ecNumber evidence="2">3.2.1.40</ecNumber>
    </recommendedName>
</protein>
<dbReference type="InterPro" id="IPR012341">
    <property type="entry name" value="6hp_glycosidase-like_sf"/>
</dbReference>
<feature type="signal peptide" evidence="4">
    <location>
        <begin position="1"/>
        <end position="24"/>
    </location>
</feature>
<keyword evidence="10" id="KW-1185">Reference proteome</keyword>
<dbReference type="SUPFAM" id="SSF48208">
    <property type="entry name" value="Six-hairpin glycosidases"/>
    <property type="match status" value="1"/>
</dbReference>
<feature type="domain" description="Bacterial alpha-L-rhamnosidase N-terminal" evidence="6">
    <location>
        <begin position="178"/>
        <end position="348"/>
    </location>
</feature>
<evidence type="ECO:0000259" key="6">
    <source>
        <dbReference type="Pfam" id="PF08531"/>
    </source>
</evidence>
<evidence type="ECO:0000313" key="10">
    <source>
        <dbReference type="Proteomes" id="UP000199421"/>
    </source>
</evidence>
<dbReference type="AlphaFoldDB" id="A0A1H7U0Q4"/>
<dbReference type="InterPro" id="IPR035398">
    <property type="entry name" value="Bac_rhamnosid_C"/>
</dbReference>
<feature type="domain" description="Alpha-L-rhamnosidase six-hairpin glycosidase" evidence="7">
    <location>
        <begin position="464"/>
        <end position="809"/>
    </location>
</feature>
<dbReference type="GO" id="GO:0030596">
    <property type="term" value="F:alpha-L-rhamnosidase activity"/>
    <property type="evidence" value="ECO:0007669"/>
    <property type="project" value="UniProtKB-EC"/>
</dbReference>
<dbReference type="InterPro" id="IPR016007">
    <property type="entry name" value="Alpha_rhamnosid"/>
</dbReference>
<feature type="chain" id="PRO_5011754754" description="alpha-L-rhamnosidase" evidence="4">
    <location>
        <begin position="25"/>
        <end position="925"/>
    </location>
</feature>